<dbReference type="OrthoDB" id="1932537at2759"/>
<keyword evidence="2" id="KW-0472">Membrane</keyword>
<name>A0A9Q0CRB3_9POAL</name>
<feature type="region of interest" description="Disordered" evidence="1">
    <location>
        <begin position="327"/>
        <end position="350"/>
    </location>
</feature>
<feature type="transmembrane region" description="Helical" evidence="2">
    <location>
        <begin position="186"/>
        <end position="208"/>
    </location>
</feature>
<dbReference type="EMBL" id="JAMQYH010000002">
    <property type="protein sequence ID" value="KAJ1698710.1"/>
    <property type="molecule type" value="Genomic_DNA"/>
</dbReference>
<sequence length="584" mass="65671">MEVPIGFFAKLWSLLSFLPFFFLLLLLGIIKAAIIGPLAASVIFFGNSAVIIGLWPAHFLWTYYCVLKTKRIGIVLKILILLCLPVPLLMLVPFGVLGSLLVGVGHGFFAPLIATFEATGKNAIDKLSHYFVDGCVSTIKGSCTLVRDFTDFSFHSYFSFMDELSETIGDEEAPIDVKLLELPTSLLVSALAIPLDMIVITGVALLKSPLMLLKGWHRLFQDLIGREGPFLETVCVPFAGLAILLWPLAVVGSVIASFICSFFLGFYAGVIAYQEESFRMGLAYMVSIVSMFDEYTNDLLYLREGSCLPRPTYRKSQIAERRDAMGNGKDMHTRKENDNARKVANRRRLGPARTRSTMKNSIQQLKPIQVWDWLFRSCELNGKVLLSEGLISVEDINECVNKGKSKKLSSSLPAWCILQCLIRSARCDSHGLMISDEVEVTNFTWPEDKVLNWLLGPLLIMKEQIRSMELTEEEEACMRKLVMTNKNEIPEDWDKTGYPSNDNVRRAQLQAIIRRLQGIVANMTRMPTFRRRFVNLVKALYLDTVSDDVVKDSVSSKSQDTIDFTQVESENNHTEQELNNGDIV</sequence>
<feature type="transmembrane region" description="Helical" evidence="2">
    <location>
        <begin position="229"/>
        <end position="248"/>
    </location>
</feature>
<protein>
    <recommendedName>
        <fullName evidence="5">Steroid nuclear receptor ligand-binding</fullName>
    </recommendedName>
</protein>
<dbReference type="AlphaFoldDB" id="A0A9Q0CRB3"/>
<dbReference type="Proteomes" id="UP001151287">
    <property type="component" value="Unassembled WGS sequence"/>
</dbReference>
<keyword evidence="2" id="KW-1133">Transmembrane helix</keyword>
<evidence type="ECO:0000313" key="3">
    <source>
        <dbReference type="EMBL" id="KAJ1698710.1"/>
    </source>
</evidence>
<feature type="transmembrane region" description="Helical" evidence="2">
    <location>
        <begin position="254"/>
        <end position="273"/>
    </location>
</feature>
<keyword evidence="4" id="KW-1185">Reference proteome</keyword>
<dbReference type="PANTHER" id="PTHR31133:SF2">
    <property type="entry name" value="EXPRESSED PROTEIN"/>
    <property type="match status" value="1"/>
</dbReference>
<keyword evidence="2" id="KW-0812">Transmembrane</keyword>
<proteinExistence type="predicted"/>
<dbReference type="InterPro" id="IPR040229">
    <property type="entry name" value="At3g27390-like"/>
</dbReference>
<evidence type="ECO:0008006" key="5">
    <source>
        <dbReference type="Google" id="ProtNLM"/>
    </source>
</evidence>
<reference evidence="3" key="1">
    <citation type="journal article" date="2022" name="Cell">
        <title>Repeat-based holocentromeres influence genome architecture and karyotype evolution.</title>
        <authorList>
            <person name="Hofstatter P.G."/>
            <person name="Thangavel G."/>
            <person name="Lux T."/>
            <person name="Neumann P."/>
            <person name="Vondrak T."/>
            <person name="Novak P."/>
            <person name="Zhang M."/>
            <person name="Costa L."/>
            <person name="Castellani M."/>
            <person name="Scott A."/>
            <person name="Toegelov H."/>
            <person name="Fuchs J."/>
            <person name="Mata-Sucre Y."/>
            <person name="Dias Y."/>
            <person name="Vanzela A.L.L."/>
            <person name="Huettel B."/>
            <person name="Almeida C.C.S."/>
            <person name="Simkova H."/>
            <person name="Souza G."/>
            <person name="Pedrosa-Harand A."/>
            <person name="Macas J."/>
            <person name="Mayer K.F.X."/>
            <person name="Houben A."/>
            <person name="Marques A."/>
        </authorList>
    </citation>
    <scope>NUCLEOTIDE SEQUENCE</scope>
    <source>
        <strain evidence="3">RhyBre1mFocal</strain>
    </source>
</reference>
<evidence type="ECO:0000313" key="4">
    <source>
        <dbReference type="Proteomes" id="UP001151287"/>
    </source>
</evidence>
<dbReference type="GO" id="GO:0010228">
    <property type="term" value="P:vegetative to reproductive phase transition of meristem"/>
    <property type="evidence" value="ECO:0007669"/>
    <property type="project" value="TreeGrafter"/>
</dbReference>
<feature type="compositionally biased region" description="Basic and acidic residues" evidence="1">
    <location>
        <begin position="327"/>
        <end position="341"/>
    </location>
</feature>
<evidence type="ECO:0000256" key="2">
    <source>
        <dbReference type="SAM" id="Phobius"/>
    </source>
</evidence>
<dbReference type="PANTHER" id="PTHR31133">
    <property type="entry name" value="MEMBRANE PROTEIN"/>
    <property type="match status" value="1"/>
</dbReference>
<feature type="transmembrane region" description="Helical" evidence="2">
    <location>
        <begin position="42"/>
        <end position="66"/>
    </location>
</feature>
<accession>A0A9Q0CRB3</accession>
<feature type="transmembrane region" description="Helical" evidence="2">
    <location>
        <begin position="78"/>
        <end position="102"/>
    </location>
</feature>
<gene>
    <name evidence="3" type="ORF">LUZ63_007222</name>
</gene>
<organism evidence="3 4">
    <name type="scientific">Rhynchospora breviuscula</name>
    <dbReference type="NCBI Taxonomy" id="2022672"/>
    <lineage>
        <taxon>Eukaryota</taxon>
        <taxon>Viridiplantae</taxon>
        <taxon>Streptophyta</taxon>
        <taxon>Embryophyta</taxon>
        <taxon>Tracheophyta</taxon>
        <taxon>Spermatophyta</taxon>
        <taxon>Magnoliopsida</taxon>
        <taxon>Liliopsida</taxon>
        <taxon>Poales</taxon>
        <taxon>Cyperaceae</taxon>
        <taxon>Cyperoideae</taxon>
        <taxon>Rhynchosporeae</taxon>
        <taxon>Rhynchospora</taxon>
    </lineage>
</organism>
<evidence type="ECO:0000256" key="1">
    <source>
        <dbReference type="SAM" id="MobiDB-lite"/>
    </source>
</evidence>
<comment type="caution">
    <text evidence="3">The sequence shown here is derived from an EMBL/GenBank/DDBJ whole genome shotgun (WGS) entry which is preliminary data.</text>
</comment>